<evidence type="ECO:0000259" key="1">
    <source>
        <dbReference type="PROSITE" id="PS50006"/>
    </source>
</evidence>
<dbReference type="EMBL" id="QREV01000001">
    <property type="protein sequence ID" value="RDU51075.1"/>
    <property type="molecule type" value="Genomic_DNA"/>
</dbReference>
<evidence type="ECO:0000313" key="2">
    <source>
        <dbReference type="EMBL" id="MBC8600120.1"/>
    </source>
</evidence>
<dbReference type="Proteomes" id="UP000256321">
    <property type="component" value="Unassembled WGS sequence"/>
</dbReference>
<keyword evidence="5" id="KW-1185">Reference proteome</keyword>
<gene>
    <name evidence="3" type="ORF">DWU89_00110</name>
    <name evidence="2" type="ORF">H8784_00110</name>
</gene>
<dbReference type="NCBIfam" id="TIGR02098">
    <property type="entry name" value="MJ0042_CXXC"/>
    <property type="match status" value="1"/>
</dbReference>
<protein>
    <submittedName>
        <fullName evidence="3">FHA domain-containing protein</fullName>
    </submittedName>
</protein>
<dbReference type="RefSeq" id="WP_115497669.1">
    <property type="nucleotide sequence ID" value="NZ_JACRTI010000001.1"/>
</dbReference>
<dbReference type="InterPro" id="IPR011723">
    <property type="entry name" value="Znf/thioredoxin_put"/>
</dbReference>
<dbReference type="CDD" id="cd00060">
    <property type="entry name" value="FHA"/>
    <property type="match status" value="1"/>
</dbReference>
<comment type="caution">
    <text evidence="3">The sequence shown here is derived from an EMBL/GenBank/DDBJ whole genome shotgun (WGS) entry which is preliminary data.</text>
</comment>
<reference evidence="3 4" key="1">
    <citation type="submission" date="2018-07" db="EMBL/GenBank/DDBJ databases">
        <title>Parabacteroides acidifaciens nov. sp., isolated from human feces.</title>
        <authorList>
            <person name="Wang Y.J."/>
        </authorList>
    </citation>
    <scope>NUCLEOTIDE SEQUENCE [LARGE SCALE GENOMIC DNA]</scope>
    <source>
        <strain evidence="3 4">426-9</strain>
    </source>
</reference>
<dbReference type="Gene3D" id="2.60.200.20">
    <property type="match status" value="1"/>
</dbReference>
<dbReference type="Pfam" id="PF00498">
    <property type="entry name" value="FHA"/>
    <property type="match status" value="1"/>
</dbReference>
<sequence length="171" mass="19081">MISVKCPHCHVGLKVDEGKIPLDITSFKCPKCKQLIPVSLLSQKKGDRTSESETVLIQPLRMTTGHLSVIANDDTPEQTFPLQEGSYTIGRKSNASNATIGIVTTDKSMSREHIRIEVKKDAKGGYKHYLSDNNSKNHTLYNSNYLEDGEIVVLKNNDEIIIGHTVLRFNE</sequence>
<dbReference type="AlphaFoldDB" id="A0A3D8HJB5"/>
<proteinExistence type="predicted"/>
<dbReference type="EMBL" id="JACRTI010000001">
    <property type="protein sequence ID" value="MBC8600120.1"/>
    <property type="molecule type" value="Genomic_DNA"/>
</dbReference>
<evidence type="ECO:0000313" key="4">
    <source>
        <dbReference type="Proteomes" id="UP000256321"/>
    </source>
</evidence>
<dbReference type="PROSITE" id="PS50006">
    <property type="entry name" value="FHA_DOMAIN"/>
    <property type="match status" value="1"/>
</dbReference>
<name>A0A3D8HJB5_9BACT</name>
<dbReference type="Proteomes" id="UP000629596">
    <property type="component" value="Unassembled WGS sequence"/>
</dbReference>
<dbReference type="SUPFAM" id="SSF49879">
    <property type="entry name" value="SMAD/FHA domain"/>
    <property type="match status" value="1"/>
</dbReference>
<organism evidence="3 4">
    <name type="scientific">Parabacteroides acidifaciens</name>
    <dbReference type="NCBI Taxonomy" id="2290935"/>
    <lineage>
        <taxon>Bacteria</taxon>
        <taxon>Pseudomonadati</taxon>
        <taxon>Bacteroidota</taxon>
        <taxon>Bacteroidia</taxon>
        <taxon>Bacteroidales</taxon>
        <taxon>Tannerellaceae</taxon>
        <taxon>Parabacteroides</taxon>
    </lineage>
</organism>
<dbReference type="InterPro" id="IPR008984">
    <property type="entry name" value="SMAD_FHA_dom_sf"/>
</dbReference>
<evidence type="ECO:0000313" key="5">
    <source>
        <dbReference type="Proteomes" id="UP000629596"/>
    </source>
</evidence>
<reference evidence="2 5" key="2">
    <citation type="submission" date="2020-08" db="EMBL/GenBank/DDBJ databases">
        <title>Genome public.</title>
        <authorList>
            <person name="Liu C."/>
            <person name="Sun Q."/>
        </authorList>
    </citation>
    <scope>NUCLEOTIDE SEQUENCE [LARGE SCALE GENOMIC DNA]</scope>
    <source>
        <strain evidence="2 5">426_9</strain>
    </source>
</reference>
<dbReference type="InterPro" id="IPR000253">
    <property type="entry name" value="FHA_dom"/>
</dbReference>
<accession>A0A3D8HJB5</accession>
<evidence type="ECO:0000313" key="3">
    <source>
        <dbReference type="EMBL" id="RDU51075.1"/>
    </source>
</evidence>
<feature type="domain" description="FHA" evidence="1">
    <location>
        <begin position="87"/>
        <end position="146"/>
    </location>
</feature>